<feature type="domain" description="DUF6362" evidence="1">
    <location>
        <begin position="1"/>
        <end position="84"/>
    </location>
</feature>
<comment type="caution">
    <text evidence="2">The sequence shown here is derived from an EMBL/GenBank/DDBJ whole genome shotgun (WGS) entry which is preliminary data.</text>
</comment>
<accession>A0ABU0HA63</accession>
<dbReference type="Proteomes" id="UP001241603">
    <property type="component" value="Unassembled WGS sequence"/>
</dbReference>
<gene>
    <name evidence="2" type="ORF">QO014_002748</name>
</gene>
<dbReference type="Pfam" id="PF19889">
    <property type="entry name" value="DUF6362"/>
    <property type="match status" value="1"/>
</dbReference>
<reference evidence="2 3" key="1">
    <citation type="submission" date="2023-07" db="EMBL/GenBank/DDBJ databases">
        <title>Genomic Encyclopedia of Type Strains, Phase IV (KMG-IV): sequencing the most valuable type-strain genomes for metagenomic binning, comparative biology and taxonomic classification.</title>
        <authorList>
            <person name="Goeker M."/>
        </authorList>
    </citation>
    <scope>NUCLEOTIDE SEQUENCE [LARGE SCALE GENOMIC DNA]</scope>
    <source>
        <strain evidence="2 3">B6-8</strain>
    </source>
</reference>
<dbReference type="EMBL" id="JAUSVO010000003">
    <property type="protein sequence ID" value="MDQ0438356.1"/>
    <property type="molecule type" value="Genomic_DNA"/>
</dbReference>
<proteinExistence type="predicted"/>
<dbReference type="InterPro" id="IPR045942">
    <property type="entry name" value="DUF6362"/>
</dbReference>
<name>A0ABU0HA63_9HYPH</name>
<protein>
    <recommendedName>
        <fullName evidence="1">DUF6362 domain-containing protein</fullName>
    </recommendedName>
</protein>
<keyword evidence="3" id="KW-1185">Reference proteome</keyword>
<sequence>MREAVESFGWQAARAARFSPEPKDIDHYLDVLAWLSWLGRQNDGARNVRIITARAFGTPTWKLAAKFGKHDETIRRWENAAIDDIVRQFHEEIVKIGMK</sequence>
<evidence type="ECO:0000313" key="2">
    <source>
        <dbReference type="EMBL" id="MDQ0438356.1"/>
    </source>
</evidence>
<evidence type="ECO:0000259" key="1">
    <source>
        <dbReference type="Pfam" id="PF19889"/>
    </source>
</evidence>
<evidence type="ECO:0000313" key="3">
    <source>
        <dbReference type="Proteomes" id="UP001241603"/>
    </source>
</evidence>
<organism evidence="2 3">
    <name type="scientific">Kaistia dalseonensis</name>
    <dbReference type="NCBI Taxonomy" id="410840"/>
    <lineage>
        <taxon>Bacteria</taxon>
        <taxon>Pseudomonadati</taxon>
        <taxon>Pseudomonadota</taxon>
        <taxon>Alphaproteobacteria</taxon>
        <taxon>Hyphomicrobiales</taxon>
        <taxon>Kaistiaceae</taxon>
        <taxon>Kaistia</taxon>
    </lineage>
</organism>